<protein>
    <recommendedName>
        <fullName evidence="1">Helix-turn-helix domain-containing protein</fullName>
    </recommendedName>
</protein>
<reference evidence="2" key="1">
    <citation type="submission" date="2013-12" db="EMBL/GenBank/DDBJ databases">
        <title>A Varibaculum cambriense genome reconstructed from a premature infant gut community with otherwise low bacterial novelty that shifts toward anaerobic metabolism during the third week of life.</title>
        <authorList>
            <person name="Brown C.T."/>
            <person name="Sharon I."/>
            <person name="Thomas B.C."/>
            <person name="Castelle C.J."/>
            <person name="Morowitz M.J."/>
            <person name="Banfield J.F."/>
        </authorList>
    </citation>
    <scope>NUCLEOTIDE SEQUENCE</scope>
</reference>
<name>W1Y9H7_9ZZZZ</name>
<evidence type="ECO:0000313" key="2">
    <source>
        <dbReference type="EMBL" id="ETJ39026.1"/>
    </source>
</evidence>
<organism evidence="2">
    <name type="scientific">human gut metagenome</name>
    <dbReference type="NCBI Taxonomy" id="408170"/>
    <lineage>
        <taxon>unclassified sequences</taxon>
        <taxon>metagenomes</taxon>
        <taxon>organismal metagenomes</taxon>
    </lineage>
</organism>
<dbReference type="Pfam" id="PF12728">
    <property type="entry name" value="HTH_17"/>
    <property type="match status" value="1"/>
</dbReference>
<sequence length="105" mass="12559">MSLENFIEAEIQKRIEKKISELQPKEIIKEKEIIRENIDEQLKLYSVADIAKLWHIEQSKIRKLIEIGELKSIKFSKQGLKVTTKELKRFLEENEGRNFEEIFNN</sequence>
<feature type="domain" description="Helix-turn-helix" evidence="1">
    <location>
        <begin position="44"/>
        <end position="94"/>
    </location>
</feature>
<dbReference type="InterPro" id="IPR041657">
    <property type="entry name" value="HTH_17"/>
</dbReference>
<dbReference type="AlphaFoldDB" id="W1Y9H7"/>
<comment type="caution">
    <text evidence="2">The sequence shown here is derived from an EMBL/GenBank/DDBJ whole genome shotgun (WGS) entry which is preliminary data.</text>
</comment>
<dbReference type="EMBL" id="AZMM01006987">
    <property type="protein sequence ID" value="ETJ39026.1"/>
    <property type="molecule type" value="Genomic_DNA"/>
</dbReference>
<gene>
    <name evidence="2" type="ORF">Q604_UNBC06987G0002</name>
</gene>
<accession>W1Y9H7</accession>
<proteinExistence type="predicted"/>
<evidence type="ECO:0000259" key="1">
    <source>
        <dbReference type="Pfam" id="PF12728"/>
    </source>
</evidence>